<name>A0A9Q9B648_9PEZI</name>
<organism evidence="5 6">
    <name type="scientific">Septoria linicola</name>
    <dbReference type="NCBI Taxonomy" id="215465"/>
    <lineage>
        <taxon>Eukaryota</taxon>
        <taxon>Fungi</taxon>
        <taxon>Dikarya</taxon>
        <taxon>Ascomycota</taxon>
        <taxon>Pezizomycotina</taxon>
        <taxon>Dothideomycetes</taxon>
        <taxon>Dothideomycetidae</taxon>
        <taxon>Mycosphaerellales</taxon>
        <taxon>Mycosphaerellaceae</taxon>
        <taxon>Septoria</taxon>
    </lineage>
</organism>
<evidence type="ECO:0000313" key="6">
    <source>
        <dbReference type="Proteomes" id="UP001056384"/>
    </source>
</evidence>
<dbReference type="InterPro" id="IPR033121">
    <property type="entry name" value="PEPTIDASE_A1"/>
</dbReference>
<dbReference type="EMBL" id="CP099429">
    <property type="protein sequence ID" value="USW58930.1"/>
    <property type="molecule type" value="Genomic_DNA"/>
</dbReference>
<accession>A0A9Q9B648</accession>
<dbReference type="GO" id="GO:0000324">
    <property type="term" value="C:fungal-type vacuole"/>
    <property type="evidence" value="ECO:0007669"/>
    <property type="project" value="TreeGrafter"/>
</dbReference>
<dbReference type="PROSITE" id="PS51767">
    <property type="entry name" value="PEPTIDASE_A1"/>
    <property type="match status" value="1"/>
</dbReference>
<keyword evidence="3" id="KW-0812">Transmembrane</keyword>
<gene>
    <name evidence="5" type="ORF">Slin15195_G122490</name>
</gene>
<keyword evidence="3" id="KW-1133">Transmembrane helix</keyword>
<evidence type="ECO:0000256" key="2">
    <source>
        <dbReference type="SAM" id="MobiDB-lite"/>
    </source>
</evidence>
<dbReference type="PANTHER" id="PTHR47966">
    <property type="entry name" value="BETA-SITE APP-CLEAVING ENZYME, ISOFORM A-RELATED"/>
    <property type="match status" value="1"/>
</dbReference>
<dbReference type="Pfam" id="PF00026">
    <property type="entry name" value="Asp"/>
    <property type="match status" value="1"/>
</dbReference>
<dbReference type="AlphaFoldDB" id="A0A9Q9B648"/>
<dbReference type="InterPro" id="IPR021109">
    <property type="entry name" value="Peptidase_aspartic_dom_sf"/>
</dbReference>
<feature type="domain" description="Peptidase A1" evidence="4">
    <location>
        <begin position="23"/>
        <end position="373"/>
    </location>
</feature>
<dbReference type="InterPro" id="IPR001461">
    <property type="entry name" value="Aspartic_peptidase_A1"/>
</dbReference>
<feature type="compositionally biased region" description="Basic and acidic residues" evidence="2">
    <location>
        <begin position="542"/>
        <end position="558"/>
    </location>
</feature>
<dbReference type="PANTHER" id="PTHR47966:SF51">
    <property type="entry name" value="BETA-SITE APP-CLEAVING ENZYME, ISOFORM A-RELATED"/>
    <property type="match status" value="1"/>
</dbReference>
<feature type="transmembrane region" description="Helical" evidence="3">
    <location>
        <begin position="405"/>
        <end position="426"/>
    </location>
</feature>
<sequence>MSTPSAPFVLRASGWGGNDGNWSTFEIGVGTPAQSFSVLPFTSNGEVLVPLPEACDSSISDCARSRGVGSRNGVQSGGFQSNQSTTWEQIEIADIGADSLLFPDSTEAALYGLETVSLGLLNTPTLDDQIVGGINSLNFWSGSLGLGASPAKFPNLAEAVATVLDALKSQNLSASNSYGYSAGAAYRNSPGSIVIGGFDRAAFEPSNVSFPATAVGSRSLTTRLKTLVISNTLQGTISPPLESGGYNMTLDSATAQIWLPGSLCDNIANALGLSFDNNTELYFVNSTTRSRLIAAAPEFAFTLAAESRPEMTTNIVLPYAALDLQIGVPYYTSDVYYFPMRRAAKESQYVLGRAFLQEAYLVVDWERQHFTLGQSLHRPGVSDDLVTIQPLPLVKKSSSALPIRAIVGIAVGAVITFALIGAWLWVVRRRKRRQRQTQGVLNDQVQDQSADLGFPLDKKDPATFYEGEAKLAAHDTKLRGELMSSHMHELPSPCKEKSDMIEIDRAELSGIDSAQQLMSNEVYELPGHESAKEMYAEGSSSRNEDTTKLSAAEDDRSQDGSPMQMATLDRLGWNSLDRHSKA</sequence>
<evidence type="ECO:0000259" key="4">
    <source>
        <dbReference type="PROSITE" id="PS51767"/>
    </source>
</evidence>
<dbReference type="InterPro" id="IPR034164">
    <property type="entry name" value="Pepsin-like_dom"/>
</dbReference>
<feature type="region of interest" description="Disordered" evidence="2">
    <location>
        <begin position="529"/>
        <end position="582"/>
    </location>
</feature>
<dbReference type="GO" id="GO:0004190">
    <property type="term" value="F:aspartic-type endopeptidase activity"/>
    <property type="evidence" value="ECO:0007669"/>
    <property type="project" value="InterPro"/>
</dbReference>
<dbReference type="Proteomes" id="UP001056384">
    <property type="component" value="Chromosome 12"/>
</dbReference>
<comment type="similarity">
    <text evidence="1">Belongs to the peptidase A1 family.</text>
</comment>
<evidence type="ECO:0000256" key="3">
    <source>
        <dbReference type="SAM" id="Phobius"/>
    </source>
</evidence>
<proteinExistence type="inferred from homology"/>
<protein>
    <submittedName>
        <fullName evidence="5">Aspartic peptidase A1 family, aspartic peptidase domain superfamily</fullName>
    </submittedName>
</protein>
<dbReference type="Gene3D" id="2.40.70.10">
    <property type="entry name" value="Acid Proteases"/>
    <property type="match status" value="2"/>
</dbReference>
<dbReference type="GO" id="GO:0006508">
    <property type="term" value="P:proteolysis"/>
    <property type="evidence" value="ECO:0007669"/>
    <property type="project" value="InterPro"/>
</dbReference>
<dbReference type="SUPFAM" id="SSF50630">
    <property type="entry name" value="Acid proteases"/>
    <property type="match status" value="1"/>
</dbReference>
<dbReference type="PRINTS" id="PR00792">
    <property type="entry name" value="PEPSIN"/>
</dbReference>
<evidence type="ECO:0000256" key="1">
    <source>
        <dbReference type="ARBA" id="ARBA00007447"/>
    </source>
</evidence>
<keyword evidence="6" id="KW-1185">Reference proteome</keyword>
<reference evidence="5" key="1">
    <citation type="submission" date="2022-06" db="EMBL/GenBank/DDBJ databases">
        <title>Complete genome sequences of two strains of the flax pathogen Septoria linicola.</title>
        <authorList>
            <person name="Lapalu N."/>
            <person name="Simon A."/>
            <person name="Demenou B."/>
            <person name="Paumier D."/>
            <person name="Guillot M.-P."/>
            <person name="Gout L."/>
            <person name="Valade R."/>
        </authorList>
    </citation>
    <scope>NUCLEOTIDE SEQUENCE</scope>
    <source>
        <strain evidence="5">SE15195</strain>
    </source>
</reference>
<keyword evidence="3" id="KW-0472">Membrane</keyword>
<dbReference type="CDD" id="cd05471">
    <property type="entry name" value="pepsin_like"/>
    <property type="match status" value="1"/>
</dbReference>
<evidence type="ECO:0000313" key="5">
    <source>
        <dbReference type="EMBL" id="USW58930.1"/>
    </source>
</evidence>